<keyword evidence="2 7" id="KW-0488">Methylation</keyword>
<dbReference type="PROSITE" id="PS00359">
    <property type="entry name" value="RIBOSOMAL_L11"/>
    <property type="match status" value="1"/>
</dbReference>
<dbReference type="InterPro" id="IPR020785">
    <property type="entry name" value="Ribosomal_uL11_CS"/>
</dbReference>
<dbReference type="Gene3D" id="3.30.1550.10">
    <property type="entry name" value="Ribosomal protein L11/L12, N-terminal domain"/>
    <property type="match status" value="1"/>
</dbReference>
<name>A0A517YUI5_9BACT</name>
<dbReference type="SUPFAM" id="SSF46906">
    <property type="entry name" value="Ribosomal protein L11, C-terminal domain"/>
    <property type="match status" value="1"/>
</dbReference>
<dbReference type="GO" id="GO:0006412">
    <property type="term" value="P:translation"/>
    <property type="evidence" value="ECO:0007669"/>
    <property type="project" value="UniProtKB-UniRule"/>
</dbReference>
<keyword evidence="14" id="KW-1185">Reference proteome</keyword>
<comment type="subunit">
    <text evidence="7">Part of the ribosomal stalk of the 50S ribosomal subunit. Interacts with L10 and the large rRNA to form the base of the stalk. L10 forms an elongated spine to which L12 dimers bind in a sequential fashion forming a multimeric L10(L12)X complex.</text>
</comment>
<dbReference type="RefSeq" id="WP_145077293.1">
    <property type="nucleotide sequence ID" value="NZ_CP036425.1"/>
</dbReference>
<comment type="similarity">
    <text evidence="1 7 8">Belongs to the universal ribosomal protein uL11 family.</text>
</comment>
<protein>
    <recommendedName>
        <fullName evidence="7">Large ribosomal subunit protein uL11</fullName>
    </recommendedName>
</protein>
<evidence type="ECO:0000259" key="12">
    <source>
        <dbReference type="Pfam" id="PF03946"/>
    </source>
</evidence>
<dbReference type="Proteomes" id="UP000317369">
    <property type="component" value="Chromosome"/>
</dbReference>
<evidence type="ECO:0000256" key="9">
    <source>
        <dbReference type="RuleBase" id="RU003979"/>
    </source>
</evidence>
<keyword evidence="6 7" id="KW-0687">Ribonucleoprotein</keyword>
<feature type="region of interest" description="Disordered" evidence="10">
    <location>
        <begin position="1"/>
        <end position="20"/>
    </location>
</feature>
<dbReference type="GO" id="GO:0070180">
    <property type="term" value="F:large ribosomal subunit rRNA binding"/>
    <property type="evidence" value="ECO:0007669"/>
    <property type="project" value="UniProtKB-UniRule"/>
</dbReference>
<comment type="function">
    <text evidence="7 9">Forms part of the ribosomal stalk which helps the ribosome interact with GTP-bound translation factors.</text>
</comment>
<dbReference type="Pfam" id="PF00298">
    <property type="entry name" value="Ribosomal_L11"/>
    <property type="match status" value="1"/>
</dbReference>
<evidence type="ECO:0000259" key="11">
    <source>
        <dbReference type="Pfam" id="PF00298"/>
    </source>
</evidence>
<organism evidence="13 14">
    <name type="scientific">Poriferisphaera corsica</name>
    <dbReference type="NCBI Taxonomy" id="2528020"/>
    <lineage>
        <taxon>Bacteria</taxon>
        <taxon>Pseudomonadati</taxon>
        <taxon>Planctomycetota</taxon>
        <taxon>Phycisphaerae</taxon>
        <taxon>Phycisphaerales</taxon>
        <taxon>Phycisphaeraceae</taxon>
        <taxon>Poriferisphaera</taxon>
    </lineage>
</organism>
<reference evidence="13 14" key="1">
    <citation type="submission" date="2019-02" db="EMBL/GenBank/DDBJ databases">
        <title>Deep-cultivation of Planctomycetes and their phenomic and genomic characterization uncovers novel biology.</title>
        <authorList>
            <person name="Wiegand S."/>
            <person name="Jogler M."/>
            <person name="Boedeker C."/>
            <person name="Pinto D."/>
            <person name="Vollmers J."/>
            <person name="Rivas-Marin E."/>
            <person name="Kohn T."/>
            <person name="Peeters S.H."/>
            <person name="Heuer A."/>
            <person name="Rast P."/>
            <person name="Oberbeckmann S."/>
            <person name="Bunk B."/>
            <person name="Jeske O."/>
            <person name="Meyerdierks A."/>
            <person name="Storesund J.E."/>
            <person name="Kallscheuer N."/>
            <person name="Luecker S."/>
            <person name="Lage O.M."/>
            <person name="Pohl T."/>
            <person name="Merkel B.J."/>
            <person name="Hornburger P."/>
            <person name="Mueller R.-W."/>
            <person name="Bruemmer F."/>
            <person name="Labrenz M."/>
            <person name="Spormann A.M."/>
            <person name="Op den Camp H."/>
            <person name="Overmann J."/>
            <person name="Amann R."/>
            <person name="Jetten M.S.M."/>
            <person name="Mascher T."/>
            <person name="Medema M.H."/>
            <person name="Devos D.P."/>
            <person name="Kaster A.-K."/>
            <person name="Ovreas L."/>
            <person name="Rohde M."/>
            <person name="Galperin M.Y."/>
            <person name="Jogler C."/>
        </authorList>
    </citation>
    <scope>NUCLEOTIDE SEQUENCE [LARGE SCALE GENOMIC DNA]</scope>
    <source>
        <strain evidence="13 14">KS4</strain>
    </source>
</reference>
<dbReference type="FunFam" id="1.10.10.250:FF:000001">
    <property type="entry name" value="50S ribosomal protein L11"/>
    <property type="match status" value="1"/>
</dbReference>
<dbReference type="InterPro" id="IPR006519">
    <property type="entry name" value="Ribosomal_uL11_bac-typ"/>
</dbReference>
<dbReference type="InterPro" id="IPR000911">
    <property type="entry name" value="Ribosomal_uL11"/>
</dbReference>
<evidence type="ECO:0000256" key="6">
    <source>
        <dbReference type="ARBA" id="ARBA00023274"/>
    </source>
</evidence>
<evidence type="ECO:0000256" key="10">
    <source>
        <dbReference type="SAM" id="MobiDB-lite"/>
    </source>
</evidence>
<comment type="PTM">
    <text evidence="7 9">One or more lysine residues are methylated.</text>
</comment>
<dbReference type="InterPro" id="IPR036769">
    <property type="entry name" value="Ribosomal_uL11_C_sf"/>
</dbReference>
<evidence type="ECO:0000256" key="1">
    <source>
        <dbReference type="ARBA" id="ARBA00010537"/>
    </source>
</evidence>
<dbReference type="SUPFAM" id="SSF54747">
    <property type="entry name" value="Ribosomal L11/L12e N-terminal domain"/>
    <property type="match status" value="1"/>
</dbReference>
<evidence type="ECO:0000313" key="13">
    <source>
        <dbReference type="EMBL" id="QDU33886.1"/>
    </source>
</evidence>
<keyword evidence="3 7" id="KW-0699">rRNA-binding</keyword>
<dbReference type="GO" id="GO:0003735">
    <property type="term" value="F:structural constituent of ribosome"/>
    <property type="evidence" value="ECO:0007669"/>
    <property type="project" value="InterPro"/>
</dbReference>
<dbReference type="InterPro" id="IPR036796">
    <property type="entry name" value="Ribosomal_uL11_N_sf"/>
</dbReference>
<dbReference type="PANTHER" id="PTHR11661:SF1">
    <property type="entry name" value="LARGE RIBOSOMAL SUBUNIT PROTEIN UL11M"/>
    <property type="match status" value="1"/>
</dbReference>
<dbReference type="Pfam" id="PF03946">
    <property type="entry name" value="Ribosomal_L11_N"/>
    <property type="match status" value="1"/>
</dbReference>
<dbReference type="NCBIfam" id="TIGR01632">
    <property type="entry name" value="L11_bact"/>
    <property type="match status" value="1"/>
</dbReference>
<gene>
    <name evidence="7 13" type="primary">rplK</name>
    <name evidence="13" type="ORF">KS4_19450</name>
</gene>
<dbReference type="KEGG" id="pcor:KS4_19450"/>
<dbReference type="SMART" id="SM00649">
    <property type="entry name" value="RL11"/>
    <property type="match status" value="1"/>
</dbReference>
<keyword evidence="4 7" id="KW-0694">RNA-binding</keyword>
<keyword evidence="5 7" id="KW-0689">Ribosomal protein</keyword>
<evidence type="ECO:0000256" key="2">
    <source>
        <dbReference type="ARBA" id="ARBA00022481"/>
    </source>
</evidence>
<evidence type="ECO:0000256" key="5">
    <source>
        <dbReference type="ARBA" id="ARBA00022980"/>
    </source>
</evidence>
<dbReference type="EMBL" id="CP036425">
    <property type="protein sequence ID" value="QDU33886.1"/>
    <property type="molecule type" value="Genomic_DNA"/>
</dbReference>
<dbReference type="FunFam" id="3.30.1550.10:FF:000006">
    <property type="entry name" value="50S ribosomal protein L11"/>
    <property type="match status" value="1"/>
</dbReference>
<dbReference type="Gene3D" id="1.10.10.250">
    <property type="entry name" value="Ribosomal protein L11, C-terminal domain"/>
    <property type="match status" value="1"/>
</dbReference>
<dbReference type="InterPro" id="IPR020783">
    <property type="entry name" value="Ribosomal_uL11_C"/>
</dbReference>
<dbReference type="HAMAP" id="MF_00736">
    <property type="entry name" value="Ribosomal_uL11"/>
    <property type="match status" value="1"/>
</dbReference>
<evidence type="ECO:0000256" key="4">
    <source>
        <dbReference type="ARBA" id="ARBA00022884"/>
    </source>
</evidence>
<proteinExistence type="inferred from homology"/>
<dbReference type="PANTHER" id="PTHR11661">
    <property type="entry name" value="60S RIBOSOMAL PROTEIN L12"/>
    <property type="match status" value="1"/>
</dbReference>
<dbReference type="OrthoDB" id="9802408at2"/>
<dbReference type="CDD" id="cd00349">
    <property type="entry name" value="Ribosomal_L11"/>
    <property type="match status" value="1"/>
</dbReference>
<sequence>MAKKEITSQFKIQAPGGQATPAPPIGPALGAHGVNPGQFITQFNERTRPMNGKVVGCVITVYKDRTFEFEVKSPPAAVLIKDAAGIEKGSGVPHTDKVGKITAEQCKAIAEEKVKEMTGGSVEAMMRTIAGTARSMGVVVEGMEVE</sequence>
<dbReference type="InterPro" id="IPR020784">
    <property type="entry name" value="Ribosomal_uL11_N"/>
</dbReference>
<accession>A0A517YUI5</accession>
<dbReference type="GO" id="GO:0022625">
    <property type="term" value="C:cytosolic large ribosomal subunit"/>
    <property type="evidence" value="ECO:0007669"/>
    <property type="project" value="TreeGrafter"/>
</dbReference>
<evidence type="ECO:0000256" key="3">
    <source>
        <dbReference type="ARBA" id="ARBA00022730"/>
    </source>
</evidence>
<evidence type="ECO:0000256" key="7">
    <source>
        <dbReference type="HAMAP-Rule" id="MF_00736"/>
    </source>
</evidence>
<evidence type="ECO:0000313" key="14">
    <source>
        <dbReference type="Proteomes" id="UP000317369"/>
    </source>
</evidence>
<evidence type="ECO:0000256" key="8">
    <source>
        <dbReference type="RuleBase" id="RU003978"/>
    </source>
</evidence>
<feature type="domain" description="Large ribosomal subunit protein uL11 C-terminal" evidence="11">
    <location>
        <begin position="72"/>
        <end position="140"/>
    </location>
</feature>
<dbReference type="AlphaFoldDB" id="A0A517YUI5"/>
<feature type="domain" description="Large ribosomal subunit protein uL11 N-terminal" evidence="12">
    <location>
        <begin position="11"/>
        <end position="67"/>
    </location>
</feature>